<keyword evidence="6" id="KW-1185">Reference proteome</keyword>
<sequence length="332" mass="35616">MPDHGLTRARTMGPIAEAVQAAGGSLGRVFGRAGMPLTLLDTPDRLILLRDQLALVEAAIREIGDPSLPARLSTDTGIAGLGPIGVQVRLSDSLGAALQRVEVVTPLLLQTATWTGLRRRGTEAFYGYAITERIEAGRQVNEVLALGYLLGTVRHFLGAGWRPERAVVTGAHLAARAEIEALFGCTVTLGPRAGLVFPAYHLDAPNPSRVDFRDGVVDAPIGSDLGTCVAHLIELGLDEARPSIDGIAGHLGLSRRTLQRRLEAEGTGYAEIQRHVLIRRAKTLLGADSLPIGRIGIELGYADAAHFSRAFLEWTGLTPRQWRRHVRQGAPV</sequence>
<dbReference type="SMART" id="SM00342">
    <property type="entry name" value="HTH_ARAC"/>
    <property type="match status" value="1"/>
</dbReference>
<evidence type="ECO:0000313" key="6">
    <source>
        <dbReference type="Proteomes" id="UP000583454"/>
    </source>
</evidence>
<dbReference type="Gene3D" id="1.10.10.60">
    <property type="entry name" value="Homeodomain-like"/>
    <property type="match status" value="1"/>
</dbReference>
<dbReference type="RefSeq" id="WP_183568465.1">
    <property type="nucleotide sequence ID" value="NZ_JACHOP010000006.1"/>
</dbReference>
<dbReference type="Pfam" id="PF12833">
    <property type="entry name" value="HTH_18"/>
    <property type="match status" value="1"/>
</dbReference>
<dbReference type="Pfam" id="PF12625">
    <property type="entry name" value="Arabinose_bd"/>
    <property type="match status" value="1"/>
</dbReference>
<dbReference type="Proteomes" id="UP000583454">
    <property type="component" value="Unassembled WGS sequence"/>
</dbReference>
<organism evidence="5 6">
    <name type="scientific">Methylorubrum rhodinum</name>
    <dbReference type="NCBI Taxonomy" id="29428"/>
    <lineage>
        <taxon>Bacteria</taxon>
        <taxon>Pseudomonadati</taxon>
        <taxon>Pseudomonadota</taxon>
        <taxon>Alphaproteobacteria</taxon>
        <taxon>Hyphomicrobiales</taxon>
        <taxon>Methylobacteriaceae</taxon>
        <taxon>Methylorubrum</taxon>
    </lineage>
</organism>
<dbReference type="InterPro" id="IPR009057">
    <property type="entry name" value="Homeodomain-like_sf"/>
</dbReference>
<reference evidence="5 6" key="1">
    <citation type="submission" date="2020-08" db="EMBL/GenBank/DDBJ databases">
        <title>Genomic Encyclopedia of Type Strains, Phase IV (KMG-IV): sequencing the most valuable type-strain genomes for metagenomic binning, comparative biology and taxonomic classification.</title>
        <authorList>
            <person name="Goeker M."/>
        </authorList>
    </citation>
    <scope>NUCLEOTIDE SEQUENCE [LARGE SCALE GENOMIC DNA]</scope>
    <source>
        <strain evidence="5 6">DSM 2163</strain>
    </source>
</reference>
<proteinExistence type="predicted"/>
<dbReference type="GO" id="GO:0003700">
    <property type="term" value="F:DNA-binding transcription factor activity"/>
    <property type="evidence" value="ECO:0007669"/>
    <property type="project" value="InterPro"/>
</dbReference>
<evidence type="ECO:0000256" key="1">
    <source>
        <dbReference type="ARBA" id="ARBA00023015"/>
    </source>
</evidence>
<dbReference type="PANTHER" id="PTHR47894">
    <property type="entry name" value="HTH-TYPE TRANSCRIPTIONAL REGULATOR GADX"/>
    <property type="match status" value="1"/>
</dbReference>
<name>A0A840ZGU0_9HYPH</name>
<evidence type="ECO:0000313" key="5">
    <source>
        <dbReference type="EMBL" id="MBB5757222.1"/>
    </source>
</evidence>
<comment type="caution">
    <text evidence="5">The sequence shown here is derived from an EMBL/GenBank/DDBJ whole genome shotgun (WGS) entry which is preliminary data.</text>
</comment>
<dbReference type="GO" id="GO:0000976">
    <property type="term" value="F:transcription cis-regulatory region binding"/>
    <property type="evidence" value="ECO:0007669"/>
    <property type="project" value="TreeGrafter"/>
</dbReference>
<feature type="domain" description="HTH araC/xylS-type" evidence="4">
    <location>
        <begin position="227"/>
        <end position="325"/>
    </location>
</feature>
<dbReference type="InterPro" id="IPR032687">
    <property type="entry name" value="AraC-type_N"/>
</dbReference>
<dbReference type="EMBL" id="JACHOP010000006">
    <property type="protein sequence ID" value="MBB5757222.1"/>
    <property type="molecule type" value="Genomic_DNA"/>
</dbReference>
<dbReference type="AlphaFoldDB" id="A0A840ZGU0"/>
<keyword evidence="2 5" id="KW-0238">DNA-binding</keyword>
<dbReference type="InterPro" id="IPR018060">
    <property type="entry name" value="HTH_AraC"/>
</dbReference>
<accession>A0A840ZGU0</accession>
<dbReference type="PANTHER" id="PTHR47894:SF4">
    <property type="entry name" value="HTH-TYPE TRANSCRIPTIONAL REGULATOR GADX"/>
    <property type="match status" value="1"/>
</dbReference>
<dbReference type="SUPFAM" id="SSF46689">
    <property type="entry name" value="Homeodomain-like"/>
    <property type="match status" value="1"/>
</dbReference>
<protein>
    <submittedName>
        <fullName evidence="5">AraC-like DNA-binding protein</fullName>
    </submittedName>
</protein>
<dbReference type="PROSITE" id="PS01124">
    <property type="entry name" value="HTH_ARAC_FAMILY_2"/>
    <property type="match status" value="1"/>
</dbReference>
<gene>
    <name evidence="5" type="ORF">HNR00_001933</name>
</gene>
<keyword evidence="1" id="KW-0805">Transcription regulation</keyword>
<evidence type="ECO:0000259" key="4">
    <source>
        <dbReference type="PROSITE" id="PS01124"/>
    </source>
</evidence>
<keyword evidence="3" id="KW-0804">Transcription</keyword>
<evidence type="ECO:0000256" key="3">
    <source>
        <dbReference type="ARBA" id="ARBA00023163"/>
    </source>
</evidence>
<evidence type="ECO:0000256" key="2">
    <source>
        <dbReference type="ARBA" id="ARBA00023125"/>
    </source>
</evidence>
<dbReference type="GO" id="GO:0005829">
    <property type="term" value="C:cytosol"/>
    <property type="evidence" value="ECO:0007669"/>
    <property type="project" value="TreeGrafter"/>
</dbReference>